<evidence type="ECO:0000256" key="7">
    <source>
        <dbReference type="ARBA" id="ARBA00022741"/>
    </source>
</evidence>
<accession>A0A0M0L9B4</accession>
<keyword evidence="5" id="KW-0808">Transferase</keyword>
<evidence type="ECO:0000256" key="3">
    <source>
        <dbReference type="ARBA" id="ARBA00012438"/>
    </source>
</evidence>
<keyword evidence="12 13" id="KW-0472">Membrane</keyword>
<dbReference type="PANTHER" id="PTHR45453:SF2">
    <property type="entry name" value="HISTIDINE KINASE"/>
    <property type="match status" value="1"/>
</dbReference>
<reference evidence="16" key="1">
    <citation type="submission" date="2015-08" db="EMBL/GenBank/DDBJ databases">
        <title>Fjat-14210 dsm16467.</title>
        <authorList>
            <person name="Liu B."/>
            <person name="Wang J."/>
            <person name="Zhu Y."/>
            <person name="Liu G."/>
            <person name="Chen Q."/>
            <person name="Chen Z."/>
            <person name="Lan J."/>
            <person name="Che J."/>
            <person name="Ge C."/>
            <person name="Shi H."/>
            <person name="Pan Z."/>
            <person name="Liu X."/>
        </authorList>
    </citation>
    <scope>NUCLEOTIDE SEQUENCE [LARGE SCALE GENOMIC DNA]</scope>
    <source>
        <strain evidence="16">DSM 16467</strain>
    </source>
</reference>
<dbReference type="InterPro" id="IPR004358">
    <property type="entry name" value="Sig_transdc_His_kin-like_C"/>
</dbReference>
<evidence type="ECO:0000313" key="15">
    <source>
        <dbReference type="EMBL" id="KOO47624.1"/>
    </source>
</evidence>
<feature type="transmembrane region" description="Helical" evidence="13">
    <location>
        <begin position="9"/>
        <end position="27"/>
    </location>
</feature>
<evidence type="ECO:0000256" key="10">
    <source>
        <dbReference type="ARBA" id="ARBA00022989"/>
    </source>
</evidence>
<keyword evidence="11" id="KW-0902">Two-component regulatory system</keyword>
<dbReference type="InterPro" id="IPR003594">
    <property type="entry name" value="HATPase_dom"/>
</dbReference>
<evidence type="ECO:0000256" key="13">
    <source>
        <dbReference type="SAM" id="Phobius"/>
    </source>
</evidence>
<dbReference type="Proteomes" id="UP000037558">
    <property type="component" value="Unassembled WGS sequence"/>
</dbReference>
<dbReference type="PRINTS" id="PR00344">
    <property type="entry name" value="BCTRLSENSOR"/>
</dbReference>
<dbReference type="STRING" id="284581.AMD01_06200"/>
<evidence type="ECO:0000256" key="11">
    <source>
        <dbReference type="ARBA" id="ARBA00023012"/>
    </source>
</evidence>
<proteinExistence type="predicted"/>
<dbReference type="GO" id="GO:0004721">
    <property type="term" value="F:phosphoprotein phosphatase activity"/>
    <property type="evidence" value="ECO:0007669"/>
    <property type="project" value="TreeGrafter"/>
</dbReference>
<evidence type="ECO:0000256" key="6">
    <source>
        <dbReference type="ARBA" id="ARBA00022692"/>
    </source>
</evidence>
<evidence type="ECO:0000256" key="5">
    <source>
        <dbReference type="ARBA" id="ARBA00022679"/>
    </source>
</evidence>
<keyword evidence="8" id="KW-0418">Kinase</keyword>
<organism evidence="15 16">
    <name type="scientific">Priestia koreensis</name>
    <dbReference type="NCBI Taxonomy" id="284581"/>
    <lineage>
        <taxon>Bacteria</taxon>
        <taxon>Bacillati</taxon>
        <taxon>Bacillota</taxon>
        <taxon>Bacilli</taxon>
        <taxon>Bacillales</taxon>
        <taxon>Bacillaceae</taxon>
        <taxon>Priestia</taxon>
    </lineage>
</organism>
<name>A0A0M0L9B4_9BACI</name>
<evidence type="ECO:0000256" key="1">
    <source>
        <dbReference type="ARBA" id="ARBA00000085"/>
    </source>
</evidence>
<gene>
    <name evidence="15" type="ORF">AMD01_06200</name>
</gene>
<dbReference type="GO" id="GO:0016036">
    <property type="term" value="P:cellular response to phosphate starvation"/>
    <property type="evidence" value="ECO:0007669"/>
    <property type="project" value="TreeGrafter"/>
</dbReference>
<evidence type="ECO:0000313" key="16">
    <source>
        <dbReference type="Proteomes" id="UP000037558"/>
    </source>
</evidence>
<dbReference type="InterPro" id="IPR005467">
    <property type="entry name" value="His_kinase_dom"/>
</dbReference>
<evidence type="ECO:0000256" key="8">
    <source>
        <dbReference type="ARBA" id="ARBA00022777"/>
    </source>
</evidence>
<dbReference type="Pfam" id="PF02518">
    <property type="entry name" value="HATPase_c"/>
    <property type="match status" value="1"/>
</dbReference>
<comment type="catalytic activity">
    <reaction evidence="1">
        <text>ATP + protein L-histidine = ADP + protein N-phospho-L-histidine.</text>
        <dbReference type="EC" id="2.7.13.3"/>
    </reaction>
</comment>
<evidence type="ECO:0000256" key="2">
    <source>
        <dbReference type="ARBA" id="ARBA00004651"/>
    </source>
</evidence>
<dbReference type="FunFam" id="3.30.565.10:FF:000057">
    <property type="entry name" value="Sensor histidine kinase"/>
    <property type="match status" value="1"/>
</dbReference>
<dbReference type="SMART" id="SM00387">
    <property type="entry name" value="HATPase_c"/>
    <property type="match status" value="1"/>
</dbReference>
<dbReference type="OrthoDB" id="9780487at2"/>
<keyword evidence="6 13" id="KW-0812">Transmembrane</keyword>
<keyword evidence="9" id="KW-0067">ATP-binding</keyword>
<dbReference type="AlphaFoldDB" id="A0A0M0L9B4"/>
<comment type="caution">
    <text evidence="15">The sequence shown here is derived from an EMBL/GenBank/DDBJ whole genome shotgun (WGS) entry which is preliminary data.</text>
</comment>
<feature type="domain" description="Histidine kinase" evidence="14">
    <location>
        <begin position="120"/>
        <end position="327"/>
    </location>
</feature>
<evidence type="ECO:0000256" key="4">
    <source>
        <dbReference type="ARBA" id="ARBA00022475"/>
    </source>
</evidence>
<evidence type="ECO:0000256" key="12">
    <source>
        <dbReference type="ARBA" id="ARBA00023136"/>
    </source>
</evidence>
<dbReference type="InterPro" id="IPR050351">
    <property type="entry name" value="BphY/WalK/GraS-like"/>
</dbReference>
<dbReference type="EMBL" id="LILC01000007">
    <property type="protein sequence ID" value="KOO47624.1"/>
    <property type="molecule type" value="Genomic_DNA"/>
</dbReference>
<dbReference type="SUPFAM" id="SSF55874">
    <property type="entry name" value="ATPase domain of HSP90 chaperone/DNA topoisomerase II/histidine kinase"/>
    <property type="match status" value="1"/>
</dbReference>
<keyword evidence="10 13" id="KW-1133">Transmembrane helix</keyword>
<dbReference type="RefSeq" id="WP_053400535.1">
    <property type="nucleotide sequence ID" value="NZ_JBBCZF010000001.1"/>
</dbReference>
<evidence type="ECO:0000259" key="14">
    <source>
        <dbReference type="PROSITE" id="PS50109"/>
    </source>
</evidence>
<dbReference type="GO" id="GO:0005524">
    <property type="term" value="F:ATP binding"/>
    <property type="evidence" value="ECO:0007669"/>
    <property type="project" value="UniProtKB-KW"/>
</dbReference>
<dbReference type="PANTHER" id="PTHR45453">
    <property type="entry name" value="PHOSPHATE REGULON SENSOR PROTEIN PHOR"/>
    <property type="match status" value="1"/>
</dbReference>
<dbReference type="GO" id="GO:0005886">
    <property type="term" value="C:plasma membrane"/>
    <property type="evidence" value="ECO:0007669"/>
    <property type="project" value="UniProtKB-SubCell"/>
</dbReference>
<dbReference type="GO" id="GO:0000155">
    <property type="term" value="F:phosphorelay sensor kinase activity"/>
    <property type="evidence" value="ECO:0007669"/>
    <property type="project" value="TreeGrafter"/>
</dbReference>
<dbReference type="EC" id="2.7.13.3" evidence="3"/>
<sequence length="336" mass="38663">MKLFLREHLPLTIFFLVQVAITSLIYWLDNSHRSSTIWYAVLISFVLYGTYLTFRYITHRKFYARLSTKLTHLDESIADYGDSPLGTDLHELLQSQYSHFQNNTHSLKAKLDQHVTFINQWVHQMKTPVSVVHLILQKEDHPAFDSIQDEMDRIKKGLDTILYTARLETFSRDFKAETVPLAALMSSITSEQKRLFIRNRVFPSVDINPSIVVASDTKWLSFVLIQLLTNAVKYSASHSQKMTIQAFHRGKQVALEIRDEGVGIPSQDLKRVFDPYFTGENGRKYQESTGMGLYLAKEICKQLNHRIELESKVDVGTTVRLIFQEDLGGTDSPSSR</sequence>
<dbReference type="InterPro" id="IPR036890">
    <property type="entry name" value="HATPase_C_sf"/>
</dbReference>
<dbReference type="PROSITE" id="PS50109">
    <property type="entry name" value="HIS_KIN"/>
    <property type="match status" value="1"/>
</dbReference>
<evidence type="ECO:0000256" key="9">
    <source>
        <dbReference type="ARBA" id="ARBA00022840"/>
    </source>
</evidence>
<keyword evidence="7" id="KW-0547">Nucleotide-binding</keyword>
<comment type="subcellular location">
    <subcellularLocation>
        <location evidence="2">Cell membrane</location>
        <topology evidence="2">Multi-pass membrane protein</topology>
    </subcellularLocation>
</comment>
<keyword evidence="4" id="KW-1003">Cell membrane</keyword>
<keyword evidence="16" id="KW-1185">Reference proteome</keyword>
<dbReference type="Gene3D" id="3.30.565.10">
    <property type="entry name" value="Histidine kinase-like ATPase, C-terminal domain"/>
    <property type="match status" value="1"/>
</dbReference>
<protein>
    <recommendedName>
        <fullName evidence="3">histidine kinase</fullName>
        <ecNumber evidence="3">2.7.13.3</ecNumber>
    </recommendedName>
</protein>
<feature type="transmembrane region" description="Helical" evidence="13">
    <location>
        <begin position="39"/>
        <end position="57"/>
    </location>
</feature>
<dbReference type="PATRIC" id="fig|284581.3.peg.4641"/>